<keyword evidence="1" id="KW-0812">Transmembrane</keyword>
<sequence length="90" mass="10317">MTFYILFFSHASSAILLFSSIFSPPICCFLLLFPPLLLPNCFPNISSDCLPKPWLFVRNTSGKSKCRLVMELAISTQFVFQMFLKIFLLL</sequence>
<name>A0A5D2K7K0_GOSTO</name>
<keyword evidence="1" id="KW-0472">Membrane</keyword>
<protein>
    <submittedName>
        <fullName evidence="2">Uncharacterized protein</fullName>
    </submittedName>
</protein>
<dbReference type="EMBL" id="CM017629">
    <property type="protein sequence ID" value="TYH63091.1"/>
    <property type="molecule type" value="Genomic_DNA"/>
</dbReference>
<evidence type="ECO:0000313" key="2">
    <source>
        <dbReference type="EMBL" id="TYH63091.1"/>
    </source>
</evidence>
<dbReference type="AlphaFoldDB" id="A0A5D2K7K0"/>
<evidence type="ECO:0000256" key="1">
    <source>
        <dbReference type="SAM" id="Phobius"/>
    </source>
</evidence>
<proteinExistence type="predicted"/>
<evidence type="ECO:0000313" key="3">
    <source>
        <dbReference type="Proteomes" id="UP000322667"/>
    </source>
</evidence>
<accession>A0A5D2K7K0</accession>
<organism evidence="2 3">
    <name type="scientific">Gossypium tomentosum</name>
    <name type="common">Hawaiian cotton</name>
    <name type="synonym">Gossypium sandvicense</name>
    <dbReference type="NCBI Taxonomy" id="34277"/>
    <lineage>
        <taxon>Eukaryota</taxon>
        <taxon>Viridiplantae</taxon>
        <taxon>Streptophyta</taxon>
        <taxon>Embryophyta</taxon>
        <taxon>Tracheophyta</taxon>
        <taxon>Spermatophyta</taxon>
        <taxon>Magnoliopsida</taxon>
        <taxon>eudicotyledons</taxon>
        <taxon>Gunneridae</taxon>
        <taxon>Pentapetalae</taxon>
        <taxon>rosids</taxon>
        <taxon>malvids</taxon>
        <taxon>Malvales</taxon>
        <taxon>Malvaceae</taxon>
        <taxon>Malvoideae</taxon>
        <taxon>Gossypium</taxon>
    </lineage>
</organism>
<gene>
    <name evidence="2" type="ORF">ES332_D07G166300v1</name>
</gene>
<keyword evidence="3" id="KW-1185">Reference proteome</keyword>
<feature type="transmembrane region" description="Helical" evidence="1">
    <location>
        <begin position="12"/>
        <end position="33"/>
    </location>
</feature>
<keyword evidence="1" id="KW-1133">Transmembrane helix</keyword>
<dbReference type="Proteomes" id="UP000322667">
    <property type="component" value="Chromosome D07"/>
</dbReference>
<reference evidence="2 3" key="1">
    <citation type="submission" date="2019-07" db="EMBL/GenBank/DDBJ databases">
        <title>WGS assembly of Gossypium tomentosum.</title>
        <authorList>
            <person name="Chen Z.J."/>
            <person name="Sreedasyam A."/>
            <person name="Ando A."/>
            <person name="Song Q."/>
            <person name="De L."/>
            <person name="Hulse-Kemp A."/>
            <person name="Ding M."/>
            <person name="Ye W."/>
            <person name="Kirkbride R."/>
            <person name="Jenkins J."/>
            <person name="Plott C."/>
            <person name="Lovell J."/>
            <person name="Lin Y.-M."/>
            <person name="Vaughn R."/>
            <person name="Liu B."/>
            <person name="Li W."/>
            <person name="Simpson S."/>
            <person name="Scheffler B."/>
            <person name="Saski C."/>
            <person name="Grover C."/>
            <person name="Hu G."/>
            <person name="Conover J."/>
            <person name="Carlson J."/>
            <person name="Shu S."/>
            <person name="Boston L."/>
            <person name="Williams M."/>
            <person name="Peterson D."/>
            <person name="Mcgee K."/>
            <person name="Jones D."/>
            <person name="Wendel J."/>
            <person name="Stelly D."/>
            <person name="Grimwood J."/>
            <person name="Schmutz J."/>
        </authorList>
    </citation>
    <scope>NUCLEOTIDE SEQUENCE [LARGE SCALE GENOMIC DNA]</scope>
    <source>
        <strain evidence="2">7179.01</strain>
    </source>
</reference>